<evidence type="ECO:0000313" key="13">
    <source>
        <dbReference type="EMBL" id="KAH9831144.1"/>
    </source>
</evidence>
<dbReference type="OrthoDB" id="541276at2759"/>
<dbReference type="SUPFAM" id="SSF56112">
    <property type="entry name" value="Protein kinase-like (PK-like)"/>
    <property type="match status" value="1"/>
</dbReference>
<feature type="region of interest" description="Disordered" evidence="11">
    <location>
        <begin position="329"/>
        <end position="361"/>
    </location>
</feature>
<keyword evidence="4 9" id="KW-0547">Nucleotide-binding</keyword>
<evidence type="ECO:0000256" key="11">
    <source>
        <dbReference type="SAM" id="MobiDB-lite"/>
    </source>
</evidence>
<evidence type="ECO:0000256" key="1">
    <source>
        <dbReference type="ARBA" id="ARBA00012513"/>
    </source>
</evidence>
<evidence type="ECO:0000256" key="4">
    <source>
        <dbReference type="ARBA" id="ARBA00022741"/>
    </source>
</evidence>
<comment type="similarity">
    <text evidence="10">Belongs to the protein kinase superfamily.</text>
</comment>
<feature type="compositionally biased region" description="Low complexity" evidence="11">
    <location>
        <begin position="400"/>
        <end position="410"/>
    </location>
</feature>
<dbReference type="EMBL" id="JADCUA010000027">
    <property type="protein sequence ID" value="KAH9831144.1"/>
    <property type="molecule type" value="Genomic_DNA"/>
</dbReference>
<reference evidence="14 15" key="1">
    <citation type="submission" date="2019-01" db="EMBL/GenBank/DDBJ databases">
        <title>Genome sequencing of the rare red list fungi Fomitopsis rosea.</title>
        <authorList>
            <person name="Buettner E."/>
            <person name="Kellner H."/>
        </authorList>
    </citation>
    <scope>NUCLEOTIDE SEQUENCE [LARGE SCALE GENOMIC DNA]</scope>
    <source>
        <strain evidence="14 15">DSM 105464</strain>
    </source>
</reference>
<dbReference type="PANTHER" id="PTHR43895">
    <property type="entry name" value="CALCIUM/CALMODULIN-DEPENDENT PROTEIN KINASE KINASE-RELATED"/>
    <property type="match status" value="1"/>
</dbReference>
<dbReference type="Proteomes" id="UP000298390">
    <property type="component" value="Unassembled WGS sequence"/>
</dbReference>
<reference evidence="13 16" key="2">
    <citation type="journal article" date="2021" name="Environ. Microbiol.">
        <title>Gene family expansions and transcriptome signatures uncover fungal adaptations to wood decay.</title>
        <authorList>
            <person name="Hage H."/>
            <person name="Miyauchi S."/>
            <person name="Viragh M."/>
            <person name="Drula E."/>
            <person name="Min B."/>
            <person name="Chaduli D."/>
            <person name="Navarro D."/>
            <person name="Favel A."/>
            <person name="Norest M."/>
            <person name="Lesage-Meessen L."/>
            <person name="Balint B."/>
            <person name="Merenyi Z."/>
            <person name="de Eugenio L."/>
            <person name="Morin E."/>
            <person name="Martinez A.T."/>
            <person name="Baldrian P."/>
            <person name="Stursova M."/>
            <person name="Martinez M.J."/>
            <person name="Novotny C."/>
            <person name="Magnuson J.K."/>
            <person name="Spatafora J.W."/>
            <person name="Maurice S."/>
            <person name="Pangilinan J."/>
            <person name="Andreopoulos W."/>
            <person name="LaButti K."/>
            <person name="Hundley H."/>
            <person name="Na H."/>
            <person name="Kuo A."/>
            <person name="Barry K."/>
            <person name="Lipzen A."/>
            <person name="Henrissat B."/>
            <person name="Riley R."/>
            <person name="Ahrendt S."/>
            <person name="Nagy L.G."/>
            <person name="Grigoriev I.V."/>
            <person name="Martin F."/>
            <person name="Rosso M.N."/>
        </authorList>
    </citation>
    <scope>NUCLEOTIDE SEQUENCE [LARGE SCALE GENOMIC DNA]</scope>
    <source>
        <strain evidence="13 16">CIRM-BRFM 1785</strain>
    </source>
</reference>
<sequence>MPRRSHTLHDLSMKLIDSGRLQLLEVLGAGAFGTVYRAHDRDCFGSPTFRAVKVMHKVTDRRSERGKLLEREIMHHTYVSGHPNIVKLHRIAHDSNYVYVVLDFVSGGDLLGLILKHRIARNDELIRTILIQLVDAVYACHQNGIYHRDMKPENILVNEDMSSVFLSDFGLSTKSSGRSIMFRVGTANYMSPECYNATGLWDDYDLRRNDIWAIGMIAVCMIAGRCPWRRASTSDENFCAYVEDHRYLRAVLPISEEMDEILRRIFTIREEDCIDILELRQLLMNVETFYVTEAELEHAPPPVKAIYELYPPCLNPEGDITLVDDESSSVYLSTSGETSGSRYTEERAPSTFPRPALDIDASPCSRFVNESELPMIPEEESPPPPPLDVPAVPERAFTLGTTGSCSTCDTSDSDFDSSSEEESDGPITPETHAQDPGVAVPELSEGAGLGAQAVKFSFEPFEKTRRSLTGPQFRVLSGLMESVSRMLTTM</sequence>
<evidence type="ECO:0000256" key="8">
    <source>
        <dbReference type="ARBA" id="ARBA00048679"/>
    </source>
</evidence>
<evidence type="ECO:0000313" key="16">
    <source>
        <dbReference type="Proteomes" id="UP000814176"/>
    </source>
</evidence>
<dbReference type="GO" id="GO:0005524">
    <property type="term" value="F:ATP binding"/>
    <property type="evidence" value="ECO:0007669"/>
    <property type="project" value="UniProtKB-UniRule"/>
</dbReference>
<dbReference type="InterPro" id="IPR017441">
    <property type="entry name" value="Protein_kinase_ATP_BS"/>
</dbReference>
<evidence type="ECO:0000259" key="12">
    <source>
        <dbReference type="PROSITE" id="PS50011"/>
    </source>
</evidence>
<proteinExistence type="inferred from homology"/>
<dbReference type="EC" id="2.7.11.1" evidence="1"/>
<evidence type="ECO:0000256" key="6">
    <source>
        <dbReference type="ARBA" id="ARBA00022840"/>
    </source>
</evidence>
<comment type="caution">
    <text evidence="14">The sequence shown here is derived from an EMBL/GenBank/DDBJ whole genome shotgun (WGS) entry which is preliminary data.</text>
</comment>
<dbReference type="InterPro" id="IPR011009">
    <property type="entry name" value="Kinase-like_dom_sf"/>
</dbReference>
<dbReference type="EMBL" id="SEKV01000004">
    <property type="protein sequence ID" value="TFY69853.1"/>
    <property type="molecule type" value="Genomic_DNA"/>
</dbReference>
<dbReference type="RefSeq" id="XP_047774305.1">
    <property type="nucleotide sequence ID" value="XM_047917696.1"/>
</dbReference>
<evidence type="ECO:0000256" key="2">
    <source>
        <dbReference type="ARBA" id="ARBA00022527"/>
    </source>
</evidence>
<evidence type="ECO:0000256" key="10">
    <source>
        <dbReference type="RuleBase" id="RU000304"/>
    </source>
</evidence>
<dbReference type="PROSITE" id="PS00108">
    <property type="entry name" value="PROTEIN_KINASE_ST"/>
    <property type="match status" value="1"/>
</dbReference>
<dbReference type="SMART" id="SM00220">
    <property type="entry name" value="S_TKc"/>
    <property type="match status" value="1"/>
</dbReference>
<feature type="binding site" evidence="9">
    <location>
        <position position="53"/>
    </location>
    <ligand>
        <name>ATP</name>
        <dbReference type="ChEBI" id="CHEBI:30616"/>
    </ligand>
</feature>
<accession>A0A4Y9Z7M3</accession>
<feature type="compositionally biased region" description="Polar residues" evidence="11">
    <location>
        <begin position="329"/>
        <end position="342"/>
    </location>
</feature>
<evidence type="ECO:0000256" key="5">
    <source>
        <dbReference type="ARBA" id="ARBA00022777"/>
    </source>
</evidence>
<feature type="region of interest" description="Disordered" evidence="11">
    <location>
        <begin position="400"/>
        <end position="442"/>
    </location>
</feature>
<keyword evidence="16" id="KW-1185">Reference proteome</keyword>
<dbReference type="Gene3D" id="1.10.510.10">
    <property type="entry name" value="Transferase(Phosphotransferase) domain 1"/>
    <property type="match status" value="1"/>
</dbReference>
<dbReference type="GeneID" id="71998428"/>
<dbReference type="InterPro" id="IPR000719">
    <property type="entry name" value="Prot_kinase_dom"/>
</dbReference>
<keyword evidence="3" id="KW-0808">Transferase</keyword>
<dbReference type="Pfam" id="PF00069">
    <property type="entry name" value="Pkinase"/>
    <property type="match status" value="1"/>
</dbReference>
<dbReference type="PROSITE" id="PS00107">
    <property type="entry name" value="PROTEIN_KINASE_ATP"/>
    <property type="match status" value="1"/>
</dbReference>
<comment type="catalytic activity">
    <reaction evidence="8">
        <text>L-seryl-[protein] + ATP = O-phospho-L-seryl-[protein] + ADP + H(+)</text>
        <dbReference type="Rhea" id="RHEA:17989"/>
        <dbReference type="Rhea" id="RHEA-COMP:9863"/>
        <dbReference type="Rhea" id="RHEA-COMP:11604"/>
        <dbReference type="ChEBI" id="CHEBI:15378"/>
        <dbReference type="ChEBI" id="CHEBI:29999"/>
        <dbReference type="ChEBI" id="CHEBI:30616"/>
        <dbReference type="ChEBI" id="CHEBI:83421"/>
        <dbReference type="ChEBI" id="CHEBI:456216"/>
        <dbReference type="EC" id="2.7.11.1"/>
    </reaction>
</comment>
<dbReference type="AlphaFoldDB" id="A0A4Y9Z7M3"/>
<feature type="domain" description="Protein kinase" evidence="12">
    <location>
        <begin position="21"/>
        <end position="290"/>
    </location>
</feature>
<dbReference type="STRING" id="34475.A0A4Y9Z7M3"/>
<gene>
    <name evidence="13" type="ORF">C8Q71DRAFT_306235</name>
    <name evidence="14" type="ORF">EVJ58_g176</name>
</gene>
<dbReference type="InterPro" id="IPR008271">
    <property type="entry name" value="Ser/Thr_kinase_AS"/>
</dbReference>
<dbReference type="GO" id="GO:0007165">
    <property type="term" value="P:signal transduction"/>
    <property type="evidence" value="ECO:0007669"/>
    <property type="project" value="TreeGrafter"/>
</dbReference>
<organism evidence="14 15">
    <name type="scientific">Rhodofomes roseus</name>
    <dbReference type="NCBI Taxonomy" id="34475"/>
    <lineage>
        <taxon>Eukaryota</taxon>
        <taxon>Fungi</taxon>
        <taxon>Dikarya</taxon>
        <taxon>Basidiomycota</taxon>
        <taxon>Agaricomycotina</taxon>
        <taxon>Agaricomycetes</taxon>
        <taxon>Polyporales</taxon>
        <taxon>Rhodofomes</taxon>
    </lineage>
</organism>
<protein>
    <recommendedName>
        <fullName evidence="1">non-specific serine/threonine protein kinase</fullName>
        <ecNumber evidence="1">2.7.11.1</ecNumber>
    </recommendedName>
</protein>
<keyword evidence="2 10" id="KW-0723">Serine/threonine-protein kinase</keyword>
<dbReference type="PANTHER" id="PTHR43895:SF32">
    <property type="entry name" value="SERINE_THREONINE-PROTEIN KINASE CHK1"/>
    <property type="match status" value="1"/>
</dbReference>
<evidence type="ECO:0000256" key="9">
    <source>
        <dbReference type="PROSITE-ProRule" id="PRU10141"/>
    </source>
</evidence>
<dbReference type="PROSITE" id="PS50011">
    <property type="entry name" value="PROTEIN_KINASE_DOM"/>
    <property type="match status" value="1"/>
</dbReference>
<evidence type="ECO:0000313" key="15">
    <source>
        <dbReference type="Proteomes" id="UP000298390"/>
    </source>
</evidence>
<name>A0A4Y9Z7M3_9APHY</name>
<feature type="compositionally biased region" description="Acidic residues" evidence="11">
    <location>
        <begin position="411"/>
        <end position="424"/>
    </location>
</feature>
<evidence type="ECO:0000256" key="7">
    <source>
        <dbReference type="ARBA" id="ARBA00047899"/>
    </source>
</evidence>
<evidence type="ECO:0000256" key="3">
    <source>
        <dbReference type="ARBA" id="ARBA00022679"/>
    </source>
</evidence>
<dbReference type="Proteomes" id="UP000814176">
    <property type="component" value="Unassembled WGS sequence"/>
</dbReference>
<keyword evidence="5" id="KW-0418">Kinase</keyword>
<dbReference type="GO" id="GO:0004674">
    <property type="term" value="F:protein serine/threonine kinase activity"/>
    <property type="evidence" value="ECO:0007669"/>
    <property type="project" value="UniProtKB-KW"/>
</dbReference>
<evidence type="ECO:0000313" key="14">
    <source>
        <dbReference type="EMBL" id="TFY69853.1"/>
    </source>
</evidence>
<comment type="catalytic activity">
    <reaction evidence="7">
        <text>L-threonyl-[protein] + ATP = O-phospho-L-threonyl-[protein] + ADP + H(+)</text>
        <dbReference type="Rhea" id="RHEA:46608"/>
        <dbReference type="Rhea" id="RHEA-COMP:11060"/>
        <dbReference type="Rhea" id="RHEA-COMP:11605"/>
        <dbReference type="ChEBI" id="CHEBI:15378"/>
        <dbReference type="ChEBI" id="CHEBI:30013"/>
        <dbReference type="ChEBI" id="CHEBI:30616"/>
        <dbReference type="ChEBI" id="CHEBI:61977"/>
        <dbReference type="ChEBI" id="CHEBI:456216"/>
        <dbReference type="EC" id="2.7.11.1"/>
    </reaction>
</comment>
<keyword evidence="6 9" id="KW-0067">ATP-binding</keyword>